<protein>
    <submittedName>
        <fullName evidence="1">Uncharacterized protein</fullName>
    </submittedName>
</protein>
<dbReference type="Proteomes" id="UP001519460">
    <property type="component" value="Unassembled WGS sequence"/>
</dbReference>
<keyword evidence="2" id="KW-1185">Reference proteome</keyword>
<gene>
    <name evidence="1" type="ORF">BaRGS_00032252</name>
</gene>
<evidence type="ECO:0000313" key="2">
    <source>
        <dbReference type="Proteomes" id="UP001519460"/>
    </source>
</evidence>
<proteinExistence type="predicted"/>
<sequence>MSTCSLASPRLLHDKWRHFETEGELQSRAQQYPLAPLQRPSTSGHVLRSIRATPDAAYRLHSTIVVTVISHKKRMNVVDVADPQGMGHGLVSGQLYNGLDITSSRSPQRKIAAEAQR</sequence>
<dbReference type="EMBL" id="JACVVK020000374">
    <property type="protein sequence ID" value="KAK7476504.1"/>
    <property type="molecule type" value="Genomic_DNA"/>
</dbReference>
<comment type="caution">
    <text evidence="1">The sequence shown here is derived from an EMBL/GenBank/DDBJ whole genome shotgun (WGS) entry which is preliminary data.</text>
</comment>
<accession>A0ABD0JNU4</accession>
<dbReference type="AlphaFoldDB" id="A0ABD0JNU4"/>
<reference evidence="1 2" key="1">
    <citation type="journal article" date="2023" name="Sci. Data">
        <title>Genome assembly of the Korean intertidal mud-creeper Batillaria attramentaria.</title>
        <authorList>
            <person name="Patra A.K."/>
            <person name="Ho P.T."/>
            <person name="Jun S."/>
            <person name="Lee S.J."/>
            <person name="Kim Y."/>
            <person name="Won Y.J."/>
        </authorList>
    </citation>
    <scope>NUCLEOTIDE SEQUENCE [LARGE SCALE GENOMIC DNA]</scope>
    <source>
        <strain evidence="1">Wonlab-2016</strain>
    </source>
</reference>
<name>A0ABD0JNU4_9CAEN</name>
<evidence type="ECO:0000313" key="1">
    <source>
        <dbReference type="EMBL" id="KAK7476504.1"/>
    </source>
</evidence>
<organism evidence="1 2">
    <name type="scientific">Batillaria attramentaria</name>
    <dbReference type="NCBI Taxonomy" id="370345"/>
    <lineage>
        <taxon>Eukaryota</taxon>
        <taxon>Metazoa</taxon>
        <taxon>Spiralia</taxon>
        <taxon>Lophotrochozoa</taxon>
        <taxon>Mollusca</taxon>
        <taxon>Gastropoda</taxon>
        <taxon>Caenogastropoda</taxon>
        <taxon>Sorbeoconcha</taxon>
        <taxon>Cerithioidea</taxon>
        <taxon>Batillariidae</taxon>
        <taxon>Batillaria</taxon>
    </lineage>
</organism>